<dbReference type="GO" id="GO:0005524">
    <property type="term" value="F:ATP binding"/>
    <property type="evidence" value="ECO:0007669"/>
    <property type="project" value="UniProtKB-KW"/>
</dbReference>
<dbReference type="Gene3D" id="2.40.100.10">
    <property type="entry name" value="Cyclophilin-like"/>
    <property type="match status" value="1"/>
</dbReference>
<reference evidence="5 6" key="1">
    <citation type="submission" date="2019-11" db="EMBL/GenBank/DDBJ databases">
        <title>Terrilactibacillus tamarindus sp. nov. BCM23-1 isolated from bark of Tamarindus indica.</title>
        <authorList>
            <person name="Kingkaew E."/>
            <person name="Tanasupawat S."/>
        </authorList>
    </citation>
    <scope>NUCLEOTIDE SEQUENCE [LARGE SCALE GENOMIC DNA]</scope>
    <source>
        <strain evidence="5 6">BCM23-1</strain>
    </source>
</reference>
<keyword evidence="1" id="KW-0547">Nucleotide-binding</keyword>
<name>A0A6N8CUN7_9BACI</name>
<dbReference type="EMBL" id="WNHB01000010">
    <property type="protein sequence ID" value="MTT31866.1"/>
    <property type="molecule type" value="Genomic_DNA"/>
</dbReference>
<organism evidence="5 6">
    <name type="scientific">Terrilactibacillus tamarindi</name>
    <dbReference type="NCBI Taxonomy" id="2599694"/>
    <lineage>
        <taxon>Bacteria</taxon>
        <taxon>Bacillati</taxon>
        <taxon>Bacillota</taxon>
        <taxon>Bacilli</taxon>
        <taxon>Bacillales</taxon>
        <taxon>Bacillaceae</taxon>
        <taxon>Terrilactibacillus</taxon>
    </lineage>
</organism>
<comment type="caution">
    <text evidence="5">The sequence shown here is derived from an EMBL/GenBank/DDBJ whole genome shotgun (WGS) entry which is preliminary data.</text>
</comment>
<dbReference type="EC" id="3.5.2.9" evidence="5"/>
<protein>
    <submittedName>
        <fullName evidence="5">5-oxoprolinase subunit PxpB</fullName>
        <ecNumber evidence="5">3.5.2.9</ecNumber>
    </submittedName>
</protein>
<feature type="domain" description="Carboxyltransferase" evidence="4">
    <location>
        <begin position="1"/>
        <end position="214"/>
    </location>
</feature>
<dbReference type="InterPro" id="IPR010016">
    <property type="entry name" value="PxpB"/>
</dbReference>
<dbReference type="InterPro" id="IPR003833">
    <property type="entry name" value="CT_C_D"/>
</dbReference>
<dbReference type="OrthoDB" id="9778567at2"/>
<proteinExistence type="predicted"/>
<gene>
    <name evidence="5" type="primary">pxpB</name>
    <name evidence="5" type="ORF">GMB86_07560</name>
</gene>
<evidence type="ECO:0000256" key="3">
    <source>
        <dbReference type="ARBA" id="ARBA00022840"/>
    </source>
</evidence>
<dbReference type="PANTHER" id="PTHR34698">
    <property type="entry name" value="5-OXOPROLINASE SUBUNIT B"/>
    <property type="match status" value="1"/>
</dbReference>
<accession>A0A6N8CUN7</accession>
<evidence type="ECO:0000313" key="6">
    <source>
        <dbReference type="Proteomes" id="UP000440978"/>
    </source>
</evidence>
<dbReference type="Gene3D" id="3.30.1360.40">
    <property type="match status" value="1"/>
</dbReference>
<evidence type="ECO:0000259" key="4">
    <source>
        <dbReference type="SMART" id="SM00796"/>
    </source>
</evidence>
<dbReference type="Pfam" id="PF02682">
    <property type="entry name" value="CT_C_D"/>
    <property type="match status" value="1"/>
</dbReference>
<dbReference type="SUPFAM" id="SSF160467">
    <property type="entry name" value="PH0987 N-terminal domain-like"/>
    <property type="match status" value="1"/>
</dbReference>
<keyword evidence="2 5" id="KW-0378">Hydrolase</keyword>
<dbReference type="AlphaFoldDB" id="A0A6N8CUN7"/>
<sequence>MTPLGDSAIVIQFGQTIDRAIHRKIKHLADYIETHPFHGFIECVPAYVNLTIYYNPYLVWKSLEKTSIPNTMTSYDYVRQTLETIIDQIKGIGEQVERTVEIPVCYGGEFGPDLQDVATYNHLTIDEVIDIHSNGDYLVYMIGFCPGFPFIGGMSEKISTPRRSSPRTSIPEGSVGIAGIQTGVYPIATPGGWQLIGRTPLDLFLPNNDPPSLLQSGDKVRFKPISLEEYMAYQEEKK</sequence>
<dbReference type="InterPro" id="IPR029000">
    <property type="entry name" value="Cyclophilin-like_dom_sf"/>
</dbReference>
<evidence type="ECO:0000313" key="5">
    <source>
        <dbReference type="EMBL" id="MTT31866.1"/>
    </source>
</evidence>
<evidence type="ECO:0000256" key="2">
    <source>
        <dbReference type="ARBA" id="ARBA00022801"/>
    </source>
</evidence>
<evidence type="ECO:0000256" key="1">
    <source>
        <dbReference type="ARBA" id="ARBA00022741"/>
    </source>
</evidence>
<dbReference type="SMART" id="SM00796">
    <property type="entry name" value="AHS1"/>
    <property type="match status" value="1"/>
</dbReference>
<dbReference type="Proteomes" id="UP000440978">
    <property type="component" value="Unassembled WGS sequence"/>
</dbReference>
<dbReference type="NCBIfam" id="TIGR00370">
    <property type="entry name" value="5-oxoprolinase subunit PxpB"/>
    <property type="match status" value="1"/>
</dbReference>
<dbReference type="PANTHER" id="PTHR34698:SF2">
    <property type="entry name" value="5-OXOPROLINASE SUBUNIT B"/>
    <property type="match status" value="1"/>
</dbReference>
<dbReference type="SUPFAM" id="SSF50891">
    <property type="entry name" value="Cyclophilin-like"/>
    <property type="match status" value="1"/>
</dbReference>
<dbReference type="GO" id="GO:0017168">
    <property type="term" value="F:5-oxoprolinase (ATP-hydrolyzing) activity"/>
    <property type="evidence" value="ECO:0007669"/>
    <property type="project" value="UniProtKB-EC"/>
</dbReference>
<keyword evidence="3" id="KW-0067">ATP-binding</keyword>
<keyword evidence="6" id="KW-1185">Reference proteome</keyword>